<dbReference type="InterPro" id="IPR014033">
    <property type="entry name" value="Arginase"/>
</dbReference>
<dbReference type="Gene3D" id="3.40.800.10">
    <property type="entry name" value="Ureohydrolase domain"/>
    <property type="match status" value="1"/>
</dbReference>
<dbReference type="InterPro" id="IPR015424">
    <property type="entry name" value="PyrdxlP-dep_Trfase"/>
</dbReference>
<dbReference type="SUPFAM" id="SSF53383">
    <property type="entry name" value="PLP-dependent transferases"/>
    <property type="match status" value="1"/>
</dbReference>
<dbReference type="PANTHER" id="PTHR43277:SF4">
    <property type="entry name" value="ARGININE DECARBOXYLASE"/>
    <property type="match status" value="1"/>
</dbReference>
<dbReference type="GO" id="GO:0000050">
    <property type="term" value="P:urea cycle"/>
    <property type="evidence" value="ECO:0007669"/>
    <property type="project" value="UniProtKB-UniPathway"/>
</dbReference>
<dbReference type="GO" id="GO:0006525">
    <property type="term" value="P:arginine metabolic process"/>
    <property type="evidence" value="ECO:0007669"/>
    <property type="project" value="UniProtKB-KW"/>
</dbReference>
<dbReference type="Proteomes" id="UP000017081">
    <property type="component" value="Unassembled WGS sequence"/>
</dbReference>
<dbReference type="Gene3D" id="3.90.100.10">
    <property type="entry name" value="Orn/Lys/Arg decarboxylase, C-terminal domain"/>
    <property type="match status" value="1"/>
</dbReference>
<evidence type="ECO:0000256" key="11">
    <source>
        <dbReference type="ARBA" id="ARBA00023211"/>
    </source>
</evidence>
<comment type="similarity">
    <text evidence="13">Belongs to the arginase family.</text>
</comment>
<keyword evidence="11" id="KW-0464">Manganese</keyword>
<keyword evidence="8" id="KW-0210">Decarboxylase</keyword>
<dbReference type="PANTHER" id="PTHR43277">
    <property type="entry name" value="ARGININE DECARBOXYLASE"/>
    <property type="match status" value="1"/>
</dbReference>
<comment type="similarity">
    <text evidence="4">Belongs to the Orn/Lys/Arg decarboxylase class-I family.</text>
</comment>
<evidence type="ECO:0000259" key="15">
    <source>
        <dbReference type="Pfam" id="PF03711"/>
    </source>
</evidence>
<evidence type="ECO:0000313" key="16">
    <source>
        <dbReference type="EMBL" id="ERT70076.1"/>
    </source>
</evidence>
<evidence type="ECO:0000256" key="8">
    <source>
        <dbReference type="ARBA" id="ARBA00022793"/>
    </source>
</evidence>
<comment type="caution">
    <text evidence="16">The sequence shown here is derived from an EMBL/GenBank/DDBJ whole genome shotgun (WGS) entry which is preliminary data.</text>
</comment>
<dbReference type="GO" id="GO:0016831">
    <property type="term" value="F:carboxy-lyase activity"/>
    <property type="evidence" value="ECO:0007669"/>
    <property type="project" value="UniProtKB-KW"/>
</dbReference>
<dbReference type="HOGENOM" id="CLU_019211_0_0_0"/>
<evidence type="ECO:0000256" key="13">
    <source>
        <dbReference type="PROSITE-ProRule" id="PRU00742"/>
    </source>
</evidence>
<evidence type="ECO:0000256" key="9">
    <source>
        <dbReference type="ARBA" id="ARBA00022801"/>
    </source>
</evidence>
<dbReference type="STRING" id="1319815.HMPREF0202_00070"/>
<dbReference type="InterPro" id="IPR000310">
    <property type="entry name" value="Orn/Lys/Arg_deCO2ase_major_dom"/>
</dbReference>
<keyword evidence="17" id="KW-1185">Reference proteome</keyword>
<keyword evidence="12" id="KW-0456">Lyase</keyword>
<protein>
    <recommendedName>
        <fullName evidence="5">arginase</fullName>
        <ecNumber evidence="5">3.5.3.1</ecNumber>
    </recommendedName>
</protein>
<dbReference type="InterPro" id="IPR052357">
    <property type="entry name" value="Orn_Lys_Arg_decarboxylase-I"/>
</dbReference>
<dbReference type="InterPro" id="IPR008286">
    <property type="entry name" value="Prn/Lys/Arg_de-COase_C"/>
</dbReference>
<dbReference type="CDD" id="cd09989">
    <property type="entry name" value="Arginase"/>
    <property type="match status" value="1"/>
</dbReference>
<reference evidence="16 17" key="1">
    <citation type="submission" date="2013-08" db="EMBL/GenBank/DDBJ databases">
        <authorList>
            <person name="Weinstock G."/>
            <person name="Sodergren E."/>
            <person name="Wylie T."/>
            <person name="Fulton L."/>
            <person name="Fulton R."/>
            <person name="Fronick C."/>
            <person name="O'Laughlin M."/>
            <person name="Godfrey J."/>
            <person name="Miner T."/>
            <person name="Herter B."/>
            <person name="Appelbaum E."/>
            <person name="Cordes M."/>
            <person name="Lek S."/>
            <person name="Wollam A."/>
            <person name="Pepin K.H."/>
            <person name="Palsikar V.B."/>
            <person name="Mitreva M."/>
            <person name="Wilson R.K."/>
        </authorList>
    </citation>
    <scope>NUCLEOTIDE SEQUENCE [LARGE SCALE GENOMIC DNA]</scope>
    <source>
        <strain evidence="16 17">ATCC BAA-474</strain>
    </source>
</reference>
<dbReference type="GO" id="GO:0004053">
    <property type="term" value="F:arginase activity"/>
    <property type="evidence" value="ECO:0007669"/>
    <property type="project" value="UniProtKB-EC"/>
</dbReference>
<dbReference type="Pfam" id="PF01276">
    <property type="entry name" value="OKR_DC_1"/>
    <property type="match status" value="1"/>
</dbReference>
<dbReference type="InterPro" id="IPR023696">
    <property type="entry name" value="Ureohydrolase_dom_sf"/>
</dbReference>
<evidence type="ECO:0000256" key="3">
    <source>
        <dbReference type="ARBA" id="ARBA00005098"/>
    </source>
</evidence>
<accession>U7VEY3</accession>
<dbReference type="InterPro" id="IPR015421">
    <property type="entry name" value="PyrdxlP-dep_Trfase_major"/>
</dbReference>
<dbReference type="InterPro" id="IPR036633">
    <property type="entry name" value="Prn/Lys/Arg_de-COase_C_sf"/>
</dbReference>
<keyword evidence="6" id="KW-0056">Arginine metabolism</keyword>
<dbReference type="EMBL" id="AXZF01000002">
    <property type="protein sequence ID" value="ERT70076.1"/>
    <property type="molecule type" value="Genomic_DNA"/>
</dbReference>
<dbReference type="GO" id="GO:0046872">
    <property type="term" value="F:metal ion binding"/>
    <property type="evidence" value="ECO:0007669"/>
    <property type="project" value="UniProtKB-KW"/>
</dbReference>
<sequence length="798" mass="89115">MISFLRTKFIKQGGKMTKLNQYQTPIFSTLKDVYAKRDIIPFHVPGHKRGKGMDKEFYEFMGPNPFSIDVTIFKMVDGLHNPKSCIKEAQELAADAYGVKKTFFAVNGTSGAIQAMIMSVVKPGEKILVPRNVHKSVSGGIILSGSVPVYMNPEVDDELGIAHGVRPEVVENMLKQHPDTKAVLIINPTYYGAATDIKKIADIVHSYDIPLIVDEAHGAHLHFHEELPISAIDAGADICCQSTHKIIGAMTQMSMLHVNSTRVDVNRIQQILSILHTTSPSYPLMASLDCARRQIATEGRELLTRTLKLARDLRAEVNKIPGIFSFGKEIVGRYGIHDFDETKLSISARELGLTGFELETLLVDDYNIQVELSDFYNVLGLITLGDDEVSTGKLLDALKDISKRFFGKGKKIGESVGKMPTIPESILIPREAFYSENNKIKFLESEGKICAEMIMAYPPGIPVIYPGERITRDIITYIQNLKAAKLHVQGMEDPELEYIKVIDEEDAVYLYTEKMKNKMFAVPMNLGANKAGIEFGPEVLEEYFPDTFGEMTYIDIEKQRENFNEWSLKYKNTILNTCEKLATAVNEAVRDGYRPITIGGDHSIALGSISGVALEKEVGVVWIDAHGDMNTDETTMSGNIHGMPLALLQGAGDRDLVNCFYEGAKIDSKNVVILGARDLDVKERDVIEELGVKVIPYDEVVHKGLDNVLDEIRDYLKIDNIHISFDVDSVDPEFAPGVSTPVRNGFTPEEMFKTFRFLFKNYSITSVDIVEYNPVNDKNEKTMNFVNDLTEFVLNPNV</sequence>
<keyword evidence="9" id="KW-0378">Hydrolase</keyword>
<dbReference type="PATRIC" id="fig|1319815.3.peg.69"/>
<feature type="domain" description="Orn/Lys/Arg decarboxylases family 1 pyridoxal-P attachment site" evidence="14">
    <location>
        <begin position="24"/>
        <end position="388"/>
    </location>
</feature>
<dbReference type="EC" id="3.5.3.1" evidence="5"/>
<dbReference type="InterPro" id="IPR006035">
    <property type="entry name" value="Ureohydrolase"/>
</dbReference>
<name>U7VEY3_9FUSO</name>
<evidence type="ECO:0000256" key="2">
    <source>
        <dbReference type="ARBA" id="ARBA00001936"/>
    </source>
</evidence>
<evidence type="ECO:0000256" key="4">
    <source>
        <dbReference type="ARBA" id="ARBA00010671"/>
    </source>
</evidence>
<organism evidence="16 17">
    <name type="scientific">Cetobacterium somerae ATCC BAA-474</name>
    <dbReference type="NCBI Taxonomy" id="1319815"/>
    <lineage>
        <taxon>Bacteria</taxon>
        <taxon>Fusobacteriati</taxon>
        <taxon>Fusobacteriota</taxon>
        <taxon>Fusobacteriia</taxon>
        <taxon>Fusobacteriales</taxon>
        <taxon>Fusobacteriaceae</taxon>
        <taxon>Cetobacterium</taxon>
    </lineage>
</organism>
<dbReference type="InterPro" id="IPR020855">
    <property type="entry name" value="Ureohydrolase_Mn_BS"/>
</dbReference>
<keyword evidence="7" id="KW-0479">Metal-binding</keyword>
<dbReference type="Pfam" id="PF00491">
    <property type="entry name" value="Arginase"/>
    <property type="match status" value="1"/>
</dbReference>
<feature type="domain" description="Orn/Lys/Arg decarboxylase C-terminal" evidence="15">
    <location>
        <begin position="434"/>
        <end position="492"/>
    </location>
</feature>
<dbReference type="SUPFAM" id="SSF55904">
    <property type="entry name" value="Ornithine decarboxylase C-terminal domain"/>
    <property type="match status" value="1"/>
</dbReference>
<dbReference type="eggNOG" id="COG0010">
    <property type="taxonomic scope" value="Bacteria"/>
</dbReference>
<dbReference type="Pfam" id="PF03711">
    <property type="entry name" value="OKR_DC_1_C"/>
    <property type="match status" value="1"/>
</dbReference>
<keyword evidence="10" id="KW-0663">Pyridoxal phosphate</keyword>
<dbReference type="PRINTS" id="PR00116">
    <property type="entry name" value="ARGINASE"/>
</dbReference>
<gene>
    <name evidence="16" type="ORF">HMPREF0202_00070</name>
</gene>
<dbReference type="SUPFAM" id="SSF52768">
    <property type="entry name" value="Arginase/deacetylase"/>
    <property type="match status" value="1"/>
</dbReference>
<evidence type="ECO:0000256" key="7">
    <source>
        <dbReference type="ARBA" id="ARBA00022723"/>
    </source>
</evidence>
<evidence type="ECO:0000256" key="6">
    <source>
        <dbReference type="ARBA" id="ARBA00022503"/>
    </source>
</evidence>
<dbReference type="UniPathway" id="UPA00158">
    <property type="reaction ID" value="UER00270"/>
</dbReference>
<dbReference type="Gene3D" id="3.40.640.10">
    <property type="entry name" value="Type I PLP-dependent aspartate aminotransferase-like (Major domain)"/>
    <property type="match status" value="1"/>
</dbReference>
<comment type="pathway">
    <text evidence="3">Nitrogen metabolism; urea cycle; L-ornithine and urea from L-arginine: step 1/1.</text>
</comment>
<dbReference type="CDD" id="cd00615">
    <property type="entry name" value="Orn_deC_like"/>
    <property type="match status" value="1"/>
</dbReference>
<evidence type="ECO:0000256" key="12">
    <source>
        <dbReference type="ARBA" id="ARBA00023239"/>
    </source>
</evidence>
<evidence type="ECO:0000256" key="5">
    <source>
        <dbReference type="ARBA" id="ARBA00012168"/>
    </source>
</evidence>
<evidence type="ECO:0000259" key="14">
    <source>
        <dbReference type="Pfam" id="PF01276"/>
    </source>
</evidence>
<proteinExistence type="inferred from homology"/>
<evidence type="ECO:0000313" key="17">
    <source>
        <dbReference type="Proteomes" id="UP000017081"/>
    </source>
</evidence>
<comment type="cofactor">
    <cofactor evidence="2">
        <name>Mn(2+)</name>
        <dbReference type="ChEBI" id="CHEBI:29035"/>
    </cofactor>
</comment>
<evidence type="ECO:0000256" key="1">
    <source>
        <dbReference type="ARBA" id="ARBA00001933"/>
    </source>
</evidence>
<evidence type="ECO:0000256" key="10">
    <source>
        <dbReference type="ARBA" id="ARBA00022898"/>
    </source>
</evidence>
<dbReference type="PROSITE" id="PS01053">
    <property type="entry name" value="ARGINASE_1"/>
    <property type="match status" value="1"/>
</dbReference>
<dbReference type="eggNOG" id="COG1982">
    <property type="taxonomic scope" value="Bacteria"/>
</dbReference>
<dbReference type="PROSITE" id="PS51409">
    <property type="entry name" value="ARGINASE_2"/>
    <property type="match status" value="1"/>
</dbReference>
<comment type="cofactor">
    <cofactor evidence="1">
        <name>pyridoxal 5'-phosphate</name>
        <dbReference type="ChEBI" id="CHEBI:597326"/>
    </cofactor>
</comment>
<dbReference type="AlphaFoldDB" id="U7VEY3"/>